<sequence>MIFNHTVVSTSETKPQLVKNAQATITGFQNILGKNVSLSSNFDLAYQKITHCPLLPYPYPRRHRLHLP</sequence>
<organism evidence="1 2">
    <name type="scientific">Boletus edulis BED1</name>
    <dbReference type="NCBI Taxonomy" id="1328754"/>
    <lineage>
        <taxon>Eukaryota</taxon>
        <taxon>Fungi</taxon>
        <taxon>Dikarya</taxon>
        <taxon>Basidiomycota</taxon>
        <taxon>Agaricomycotina</taxon>
        <taxon>Agaricomycetes</taxon>
        <taxon>Agaricomycetidae</taxon>
        <taxon>Boletales</taxon>
        <taxon>Boletineae</taxon>
        <taxon>Boletaceae</taxon>
        <taxon>Boletoideae</taxon>
        <taxon>Boletus</taxon>
    </lineage>
</organism>
<accession>A0AAD4BC32</accession>
<evidence type="ECO:0000313" key="1">
    <source>
        <dbReference type="EMBL" id="KAF8416687.1"/>
    </source>
</evidence>
<name>A0AAD4BC32_BOLED</name>
<dbReference type="Proteomes" id="UP001194468">
    <property type="component" value="Unassembled WGS sequence"/>
</dbReference>
<dbReference type="AlphaFoldDB" id="A0AAD4BC32"/>
<gene>
    <name evidence="1" type="ORF">L210DRAFT_72241</name>
</gene>
<proteinExistence type="predicted"/>
<comment type="caution">
    <text evidence="1">The sequence shown here is derived from an EMBL/GenBank/DDBJ whole genome shotgun (WGS) entry which is preliminary data.</text>
</comment>
<keyword evidence="2" id="KW-1185">Reference proteome</keyword>
<reference evidence="1" key="2">
    <citation type="journal article" date="2020" name="Nat. Commun.">
        <title>Large-scale genome sequencing of mycorrhizal fungi provides insights into the early evolution of symbiotic traits.</title>
        <authorList>
            <person name="Miyauchi S."/>
            <person name="Kiss E."/>
            <person name="Kuo A."/>
            <person name="Drula E."/>
            <person name="Kohler A."/>
            <person name="Sanchez-Garcia M."/>
            <person name="Morin E."/>
            <person name="Andreopoulos B."/>
            <person name="Barry K.W."/>
            <person name="Bonito G."/>
            <person name="Buee M."/>
            <person name="Carver A."/>
            <person name="Chen C."/>
            <person name="Cichocki N."/>
            <person name="Clum A."/>
            <person name="Culley D."/>
            <person name="Crous P.W."/>
            <person name="Fauchery L."/>
            <person name="Girlanda M."/>
            <person name="Hayes R.D."/>
            <person name="Keri Z."/>
            <person name="LaButti K."/>
            <person name="Lipzen A."/>
            <person name="Lombard V."/>
            <person name="Magnuson J."/>
            <person name="Maillard F."/>
            <person name="Murat C."/>
            <person name="Nolan M."/>
            <person name="Ohm R.A."/>
            <person name="Pangilinan J."/>
            <person name="Pereira M.F."/>
            <person name="Perotto S."/>
            <person name="Peter M."/>
            <person name="Pfister S."/>
            <person name="Riley R."/>
            <person name="Sitrit Y."/>
            <person name="Stielow J.B."/>
            <person name="Szollosi G."/>
            <person name="Zifcakova L."/>
            <person name="Stursova M."/>
            <person name="Spatafora J.W."/>
            <person name="Tedersoo L."/>
            <person name="Vaario L.M."/>
            <person name="Yamada A."/>
            <person name="Yan M."/>
            <person name="Wang P."/>
            <person name="Xu J."/>
            <person name="Bruns T."/>
            <person name="Baldrian P."/>
            <person name="Vilgalys R."/>
            <person name="Dunand C."/>
            <person name="Henrissat B."/>
            <person name="Grigoriev I.V."/>
            <person name="Hibbett D."/>
            <person name="Nagy L.G."/>
            <person name="Martin F.M."/>
        </authorList>
    </citation>
    <scope>NUCLEOTIDE SEQUENCE</scope>
    <source>
        <strain evidence="1">BED1</strain>
    </source>
</reference>
<evidence type="ECO:0000313" key="2">
    <source>
        <dbReference type="Proteomes" id="UP001194468"/>
    </source>
</evidence>
<reference evidence="1" key="1">
    <citation type="submission" date="2019-10" db="EMBL/GenBank/DDBJ databases">
        <authorList>
            <consortium name="DOE Joint Genome Institute"/>
            <person name="Kuo A."/>
            <person name="Miyauchi S."/>
            <person name="Kiss E."/>
            <person name="Drula E."/>
            <person name="Kohler A."/>
            <person name="Sanchez-Garcia M."/>
            <person name="Andreopoulos B."/>
            <person name="Barry K.W."/>
            <person name="Bonito G."/>
            <person name="Buee M."/>
            <person name="Carver A."/>
            <person name="Chen C."/>
            <person name="Cichocki N."/>
            <person name="Clum A."/>
            <person name="Culley D."/>
            <person name="Crous P.W."/>
            <person name="Fauchery L."/>
            <person name="Girlanda M."/>
            <person name="Hayes R."/>
            <person name="Keri Z."/>
            <person name="LaButti K."/>
            <person name="Lipzen A."/>
            <person name="Lombard V."/>
            <person name="Magnuson J."/>
            <person name="Maillard F."/>
            <person name="Morin E."/>
            <person name="Murat C."/>
            <person name="Nolan M."/>
            <person name="Ohm R."/>
            <person name="Pangilinan J."/>
            <person name="Pereira M."/>
            <person name="Perotto S."/>
            <person name="Peter M."/>
            <person name="Riley R."/>
            <person name="Sitrit Y."/>
            <person name="Stielow B."/>
            <person name="Szollosi G."/>
            <person name="Zifcakova L."/>
            <person name="Stursova M."/>
            <person name="Spatafora J.W."/>
            <person name="Tedersoo L."/>
            <person name="Vaario L.-M."/>
            <person name="Yamada A."/>
            <person name="Yan M."/>
            <person name="Wang P."/>
            <person name="Xu J."/>
            <person name="Bruns T."/>
            <person name="Baldrian P."/>
            <person name="Vilgalys R."/>
            <person name="Henrissat B."/>
            <person name="Grigoriev I.V."/>
            <person name="Hibbett D."/>
            <person name="Nagy L.G."/>
            <person name="Martin F.M."/>
        </authorList>
    </citation>
    <scope>NUCLEOTIDE SEQUENCE</scope>
    <source>
        <strain evidence="1">BED1</strain>
    </source>
</reference>
<protein>
    <submittedName>
        <fullName evidence="1">Uncharacterized protein</fullName>
    </submittedName>
</protein>
<dbReference type="EMBL" id="WHUW01000247">
    <property type="protein sequence ID" value="KAF8416687.1"/>
    <property type="molecule type" value="Genomic_DNA"/>
</dbReference>